<dbReference type="PANTHER" id="PTHR47431">
    <property type="entry name" value="ZN(II)2CYS6 TRANSCRIPTION FACTOR (EUROFUNG)-RELATED"/>
    <property type="match status" value="1"/>
</dbReference>
<dbReference type="GO" id="GO:0003677">
    <property type="term" value="F:DNA binding"/>
    <property type="evidence" value="ECO:0007669"/>
    <property type="project" value="InterPro"/>
</dbReference>
<sequence length="529" mass="59021">MPVCSRCQNTKSECRYVRSRRGLRPKPQTEDNQPDLVDDGLPLFSPMGDPFPDWLSSSALADLEVFTWADMVNISTNQSQTGQAMFPTLDTPQTLDLPNIPGDDALTFPVAQPEPPALDIAYDPMIQLYYQGFHRSHPFIVPRKALNTTLSSRVPQSTLSIMRYIGAHYYPDPTFKEIFRNPAYAGLSDGTVFNGFRVQNMLLLSIVEHAQGNEDSAHQTIQAAITLALEIGMNRASFARDNAWGSPIIEESWRRTYWELYVINGTLAAMRDQNSFVLHTQEAEVGLPCEESIYNNINMIPTPTTSMEDLKSYWSHNVGQEFSSFGYRIEAARMLGSVLALNNSLDINEDALVETTEASLVASLLHFPVSQQQSFPSSDYDDLIFQAQMILYLGLIHLHHPRSNMRFASFHAQTSCTRLRALESNSHAVELDLHSHKLLRSANMLSNLATLPGQVKHRTPFFTCALAMAVIVHVAGCLIVIGSDKEEPIRARIQLGLGALNALGKVWPLAAVVRRQLVDMYHEVGLGCK</sequence>
<evidence type="ECO:0000313" key="5">
    <source>
        <dbReference type="Proteomes" id="UP000266188"/>
    </source>
</evidence>
<dbReference type="STRING" id="2070753.A0A3A3A5X1"/>
<dbReference type="CDD" id="cd12148">
    <property type="entry name" value="fungal_TF_MHR"/>
    <property type="match status" value="1"/>
</dbReference>
<feature type="transmembrane region" description="Helical" evidence="2">
    <location>
        <begin position="460"/>
        <end position="482"/>
    </location>
</feature>
<proteinExistence type="predicted"/>
<keyword evidence="2" id="KW-0812">Transmembrane</keyword>
<keyword evidence="1" id="KW-0539">Nucleus</keyword>
<organism evidence="4 5">
    <name type="scientific">Aspergillus sclerotialis</name>
    <dbReference type="NCBI Taxonomy" id="2070753"/>
    <lineage>
        <taxon>Eukaryota</taxon>
        <taxon>Fungi</taxon>
        <taxon>Dikarya</taxon>
        <taxon>Ascomycota</taxon>
        <taxon>Pezizomycotina</taxon>
        <taxon>Eurotiomycetes</taxon>
        <taxon>Eurotiomycetidae</taxon>
        <taxon>Eurotiales</taxon>
        <taxon>Aspergillaceae</taxon>
        <taxon>Aspergillus</taxon>
        <taxon>Aspergillus subgen. Polypaecilum</taxon>
    </lineage>
</organism>
<gene>
    <name evidence="4" type="ORF">PHISCL_02266</name>
</gene>
<dbReference type="GO" id="GO:0006351">
    <property type="term" value="P:DNA-templated transcription"/>
    <property type="evidence" value="ECO:0007669"/>
    <property type="project" value="InterPro"/>
</dbReference>
<keyword evidence="2" id="KW-0472">Membrane</keyword>
<keyword evidence="5" id="KW-1185">Reference proteome</keyword>
<dbReference type="Proteomes" id="UP000266188">
    <property type="component" value="Unassembled WGS sequence"/>
</dbReference>
<dbReference type="OrthoDB" id="2399539at2759"/>
<accession>A0A3A3A5X1</accession>
<dbReference type="Pfam" id="PF04082">
    <property type="entry name" value="Fungal_trans"/>
    <property type="match status" value="1"/>
</dbReference>
<reference evidence="5" key="1">
    <citation type="submission" date="2017-02" db="EMBL/GenBank/DDBJ databases">
        <authorList>
            <person name="Tafer H."/>
            <person name="Lopandic K."/>
        </authorList>
    </citation>
    <scope>NUCLEOTIDE SEQUENCE [LARGE SCALE GENOMIC DNA]</scope>
    <source>
        <strain evidence="5">CBS 366.77</strain>
    </source>
</reference>
<dbReference type="GO" id="GO:0008270">
    <property type="term" value="F:zinc ion binding"/>
    <property type="evidence" value="ECO:0007669"/>
    <property type="project" value="InterPro"/>
</dbReference>
<evidence type="ECO:0000313" key="4">
    <source>
        <dbReference type="EMBL" id="RJE25375.1"/>
    </source>
</evidence>
<evidence type="ECO:0000259" key="3">
    <source>
        <dbReference type="Pfam" id="PF04082"/>
    </source>
</evidence>
<comment type="caution">
    <text evidence="4">The sequence shown here is derived from an EMBL/GenBank/DDBJ whole genome shotgun (WGS) entry which is preliminary data.</text>
</comment>
<evidence type="ECO:0000256" key="2">
    <source>
        <dbReference type="SAM" id="Phobius"/>
    </source>
</evidence>
<dbReference type="AlphaFoldDB" id="A0A3A3A5X1"/>
<name>A0A3A3A5X1_9EURO</name>
<dbReference type="EMBL" id="MVGC01000049">
    <property type="protein sequence ID" value="RJE25375.1"/>
    <property type="molecule type" value="Genomic_DNA"/>
</dbReference>
<keyword evidence="2" id="KW-1133">Transmembrane helix</keyword>
<protein>
    <submittedName>
        <fullName evidence="4">Transcription factor</fullName>
    </submittedName>
</protein>
<feature type="domain" description="Xylanolytic transcriptional activator regulatory" evidence="3">
    <location>
        <begin position="126"/>
        <end position="316"/>
    </location>
</feature>
<dbReference type="InterPro" id="IPR007219">
    <property type="entry name" value="XnlR_reg_dom"/>
</dbReference>
<dbReference type="PANTHER" id="PTHR47431:SF1">
    <property type="entry name" value="ZN(II)2CYS6 TRANSCRIPTION FACTOR (EUROFUNG)"/>
    <property type="match status" value="1"/>
</dbReference>
<evidence type="ECO:0000256" key="1">
    <source>
        <dbReference type="ARBA" id="ARBA00023242"/>
    </source>
</evidence>